<sequence>MTGIVVPMQPGGNEAFSLTRIDVVAIELLAEGRAATLSAARLDAILAHLNGHRADLVAVIAELRSRPSSGDARIDALNANLSVEASKGLAQIDLFIGQAEICAGAARSDDLPT</sequence>
<evidence type="ECO:0000313" key="2">
    <source>
        <dbReference type="Proteomes" id="UP000199048"/>
    </source>
</evidence>
<gene>
    <name evidence="1" type="ORF">SAMN05192568_105010</name>
</gene>
<name>A0A1I4T6G5_9HYPH</name>
<accession>A0A1I4T6G5</accession>
<proteinExistence type="predicted"/>
<dbReference type="AlphaFoldDB" id="A0A1I4T6G5"/>
<protein>
    <submittedName>
        <fullName evidence="1">Uncharacterized protein</fullName>
    </submittedName>
</protein>
<dbReference type="EMBL" id="FOTK01000050">
    <property type="protein sequence ID" value="SFM72344.1"/>
    <property type="molecule type" value="Genomic_DNA"/>
</dbReference>
<reference evidence="2" key="1">
    <citation type="submission" date="2016-10" db="EMBL/GenBank/DDBJ databases">
        <authorList>
            <person name="Varghese N."/>
            <person name="Submissions S."/>
        </authorList>
    </citation>
    <scope>NUCLEOTIDE SEQUENCE [LARGE SCALE GENOMIC DNA]</scope>
    <source>
        <strain evidence="2">BL36</strain>
    </source>
</reference>
<keyword evidence="2" id="KW-1185">Reference proteome</keyword>
<organism evidence="1 2">
    <name type="scientific">Methylobacterium pseudosasicola</name>
    <dbReference type="NCBI Taxonomy" id="582667"/>
    <lineage>
        <taxon>Bacteria</taxon>
        <taxon>Pseudomonadati</taxon>
        <taxon>Pseudomonadota</taxon>
        <taxon>Alphaproteobacteria</taxon>
        <taxon>Hyphomicrobiales</taxon>
        <taxon>Methylobacteriaceae</taxon>
        <taxon>Methylobacterium</taxon>
    </lineage>
</organism>
<dbReference type="OrthoDB" id="8009007at2"/>
<dbReference type="RefSeq" id="WP_139234242.1">
    <property type="nucleotide sequence ID" value="NZ_FOTK01000050.1"/>
</dbReference>
<dbReference type="Proteomes" id="UP000199048">
    <property type="component" value="Unassembled WGS sequence"/>
</dbReference>
<evidence type="ECO:0000313" key="1">
    <source>
        <dbReference type="EMBL" id="SFM72344.1"/>
    </source>
</evidence>